<sequence length="190" mass="21832">MVTHTPPVPPYLPTHPGQLASGSTQPGNFCGSWTTIPRMILDRELHLCPGCYATHFSSVCTWSILYANSGFFAPWWYSRNCRLPQSQLQFKLLLRIALDPPTSAPFKIVPGREDHHKHVVGARSKLHPHTVQEFRRYPFTSSRNISLPYPHISSPPDIELPSRRFVENHKWERARRDAVGELWLYFCPSC</sequence>
<accession>A0ACB6Z1Q7</accession>
<gene>
    <name evidence="1" type="ORF">BDM02DRAFT_1372376</name>
</gene>
<protein>
    <submittedName>
        <fullName evidence="1">Uncharacterized protein</fullName>
    </submittedName>
</protein>
<dbReference type="Proteomes" id="UP000886501">
    <property type="component" value="Unassembled WGS sequence"/>
</dbReference>
<dbReference type="EMBL" id="MU118196">
    <property type="protein sequence ID" value="KAF9643670.1"/>
    <property type="molecule type" value="Genomic_DNA"/>
</dbReference>
<proteinExistence type="predicted"/>
<comment type="caution">
    <text evidence="1">The sequence shown here is derived from an EMBL/GenBank/DDBJ whole genome shotgun (WGS) entry which is preliminary data.</text>
</comment>
<keyword evidence="2" id="KW-1185">Reference proteome</keyword>
<name>A0ACB6Z1Q7_THEGA</name>
<reference evidence="1" key="2">
    <citation type="journal article" date="2020" name="Nat. Commun.">
        <title>Large-scale genome sequencing of mycorrhizal fungi provides insights into the early evolution of symbiotic traits.</title>
        <authorList>
            <person name="Miyauchi S."/>
            <person name="Kiss E."/>
            <person name="Kuo A."/>
            <person name="Drula E."/>
            <person name="Kohler A."/>
            <person name="Sanchez-Garcia M."/>
            <person name="Morin E."/>
            <person name="Andreopoulos B."/>
            <person name="Barry K.W."/>
            <person name="Bonito G."/>
            <person name="Buee M."/>
            <person name="Carver A."/>
            <person name="Chen C."/>
            <person name="Cichocki N."/>
            <person name="Clum A."/>
            <person name="Culley D."/>
            <person name="Crous P.W."/>
            <person name="Fauchery L."/>
            <person name="Girlanda M."/>
            <person name="Hayes R.D."/>
            <person name="Keri Z."/>
            <person name="LaButti K."/>
            <person name="Lipzen A."/>
            <person name="Lombard V."/>
            <person name="Magnuson J."/>
            <person name="Maillard F."/>
            <person name="Murat C."/>
            <person name="Nolan M."/>
            <person name="Ohm R.A."/>
            <person name="Pangilinan J."/>
            <person name="Pereira M.F."/>
            <person name="Perotto S."/>
            <person name="Peter M."/>
            <person name="Pfister S."/>
            <person name="Riley R."/>
            <person name="Sitrit Y."/>
            <person name="Stielow J.B."/>
            <person name="Szollosi G."/>
            <person name="Zifcakova L."/>
            <person name="Stursova M."/>
            <person name="Spatafora J.W."/>
            <person name="Tedersoo L."/>
            <person name="Vaario L.M."/>
            <person name="Yamada A."/>
            <person name="Yan M."/>
            <person name="Wang P."/>
            <person name="Xu J."/>
            <person name="Bruns T."/>
            <person name="Baldrian P."/>
            <person name="Vilgalys R."/>
            <person name="Dunand C."/>
            <person name="Henrissat B."/>
            <person name="Grigoriev I.V."/>
            <person name="Hibbett D."/>
            <person name="Nagy L.G."/>
            <person name="Martin F.M."/>
        </authorList>
    </citation>
    <scope>NUCLEOTIDE SEQUENCE</scope>
    <source>
        <strain evidence="1">P2</strain>
    </source>
</reference>
<evidence type="ECO:0000313" key="1">
    <source>
        <dbReference type="EMBL" id="KAF9643670.1"/>
    </source>
</evidence>
<organism evidence="1 2">
    <name type="scientific">Thelephora ganbajun</name>
    <name type="common">Ganba fungus</name>
    <dbReference type="NCBI Taxonomy" id="370292"/>
    <lineage>
        <taxon>Eukaryota</taxon>
        <taxon>Fungi</taxon>
        <taxon>Dikarya</taxon>
        <taxon>Basidiomycota</taxon>
        <taxon>Agaricomycotina</taxon>
        <taxon>Agaricomycetes</taxon>
        <taxon>Thelephorales</taxon>
        <taxon>Thelephoraceae</taxon>
        <taxon>Thelephora</taxon>
    </lineage>
</organism>
<reference evidence="1" key="1">
    <citation type="submission" date="2019-10" db="EMBL/GenBank/DDBJ databases">
        <authorList>
            <consortium name="DOE Joint Genome Institute"/>
            <person name="Kuo A."/>
            <person name="Miyauchi S."/>
            <person name="Kiss E."/>
            <person name="Drula E."/>
            <person name="Kohler A."/>
            <person name="Sanchez-Garcia M."/>
            <person name="Andreopoulos B."/>
            <person name="Barry K.W."/>
            <person name="Bonito G."/>
            <person name="Buee M."/>
            <person name="Carver A."/>
            <person name="Chen C."/>
            <person name="Cichocki N."/>
            <person name="Clum A."/>
            <person name="Culley D."/>
            <person name="Crous P.W."/>
            <person name="Fauchery L."/>
            <person name="Girlanda M."/>
            <person name="Hayes R."/>
            <person name="Keri Z."/>
            <person name="Labutti K."/>
            <person name="Lipzen A."/>
            <person name="Lombard V."/>
            <person name="Magnuson J."/>
            <person name="Maillard F."/>
            <person name="Morin E."/>
            <person name="Murat C."/>
            <person name="Nolan M."/>
            <person name="Ohm R."/>
            <person name="Pangilinan J."/>
            <person name="Pereira M."/>
            <person name="Perotto S."/>
            <person name="Peter M."/>
            <person name="Riley R."/>
            <person name="Sitrit Y."/>
            <person name="Stielow B."/>
            <person name="Szollosi G."/>
            <person name="Zifcakova L."/>
            <person name="Stursova M."/>
            <person name="Spatafora J.W."/>
            <person name="Tedersoo L."/>
            <person name="Vaario L.-M."/>
            <person name="Yamada A."/>
            <person name="Yan M."/>
            <person name="Wang P."/>
            <person name="Xu J."/>
            <person name="Bruns T."/>
            <person name="Baldrian P."/>
            <person name="Vilgalys R."/>
            <person name="Henrissat B."/>
            <person name="Grigoriev I.V."/>
            <person name="Hibbett D."/>
            <person name="Nagy L.G."/>
            <person name="Martin F.M."/>
        </authorList>
    </citation>
    <scope>NUCLEOTIDE SEQUENCE</scope>
    <source>
        <strain evidence="1">P2</strain>
    </source>
</reference>
<evidence type="ECO:0000313" key="2">
    <source>
        <dbReference type="Proteomes" id="UP000886501"/>
    </source>
</evidence>